<organism evidence="3 4">
    <name type="scientific">Undibacterium aquatile</name>
    <dbReference type="NCBI Taxonomy" id="1537398"/>
    <lineage>
        <taxon>Bacteria</taxon>
        <taxon>Pseudomonadati</taxon>
        <taxon>Pseudomonadota</taxon>
        <taxon>Betaproteobacteria</taxon>
        <taxon>Burkholderiales</taxon>
        <taxon>Oxalobacteraceae</taxon>
        <taxon>Undibacterium</taxon>
    </lineage>
</organism>
<feature type="domain" description="SMP-30/Gluconolactonase/LRE-like region" evidence="2">
    <location>
        <begin position="17"/>
        <end position="266"/>
    </location>
</feature>
<name>A0ABR6XHF6_9BURK</name>
<dbReference type="EMBL" id="JACOFT010000004">
    <property type="protein sequence ID" value="MBC3812291.1"/>
    <property type="molecule type" value="Genomic_DNA"/>
</dbReference>
<evidence type="ECO:0000313" key="4">
    <source>
        <dbReference type="Proteomes" id="UP000637632"/>
    </source>
</evidence>
<proteinExistence type="inferred from homology"/>
<dbReference type="PRINTS" id="PR01790">
    <property type="entry name" value="SMP30FAMILY"/>
</dbReference>
<dbReference type="Proteomes" id="UP000637632">
    <property type="component" value="Unassembled WGS sequence"/>
</dbReference>
<dbReference type="Pfam" id="PF08450">
    <property type="entry name" value="SGL"/>
    <property type="match status" value="1"/>
</dbReference>
<evidence type="ECO:0000256" key="1">
    <source>
        <dbReference type="ARBA" id="ARBA00008853"/>
    </source>
</evidence>
<dbReference type="PANTHER" id="PTHR10907:SF47">
    <property type="entry name" value="REGUCALCIN"/>
    <property type="match status" value="1"/>
</dbReference>
<dbReference type="RefSeq" id="WP_190479956.1">
    <property type="nucleotide sequence ID" value="NZ_JACOFT010000004.1"/>
</dbReference>
<dbReference type="SUPFAM" id="SSF63829">
    <property type="entry name" value="Calcium-dependent phosphotriesterase"/>
    <property type="match status" value="1"/>
</dbReference>
<dbReference type="Gene3D" id="2.120.10.30">
    <property type="entry name" value="TolB, C-terminal domain"/>
    <property type="match status" value="1"/>
</dbReference>
<dbReference type="PANTHER" id="PTHR10907">
    <property type="entry name" value="REGUCALCIN"/>
    <property type="match status" value="1"/>
</dbReference>
<comment type="similarity">
    <text evidence="1">Belongs to the SMP-30/CGR1 family.</text>
</comment>
<dbReference type="InterPro" id="IPR011042">
    <property type="entry name" value="6-blade_b-propeller_TolB-like"/>
</dbReference>
<gene>
    <name evidence="3" type="ORF">H8K26_12645</name>
</gene>
<reference evidence="3 4" key="1">
    <citation type="submission" date="2020-08" db="EMBL/GenBank/DDBJ databases">
        <title>Novel species isolated from subtropical streams in China.</title>
        <authorList>
            <person name="Lu H."/>
        </authorList>
    </citation>
    <scope>NUCLEOTIDE SEQUENCE [LARGE SCALE GENOMIC DNA]</scope>
    <source>
        <strain evidence="3 4">CCTCC AB 2015119</strain>
    </source>
</reference>
<keyword evidence="4" id="KW-1185">Reference proteome</keyword>
<dbReference type="InterPro" id="IPR013658">
    <property type="entry name" value="SGL"/>
</dbReference>
<accession>A0ABR6XHF6</accession>
<protein>
    <submittedName>
        <fullName evidence="3">SMP-30/gluconolactonase/LRE family protein</fullName>
    </submittedName>
</protein>
<comment type="caution">
    <text evidence="3">The sequence shown here is derived from an EMBL/GenBank/DDBJ whole genome shotgun (WGS) entry which is preliminary data.</text>
</comment>
<evidence type="ECO:0000259" key="2">
    <source>
        <dbReference type="Pfam" id="PF08450"/>
    </source>
</evidence>
<dbReference type="InterPro" id="IPR005511">
    <property type="entry name" value="SMP-30"/>
</dbReference>
<sequence length="297" mass="33041">MQAFANLEVIGNESCVVGESPLWCESQQSWFWVDIPQKRVWKYDTSKQQSRYWNTSEMVANIAFSAQGDLIAGMETGLFRLSLNAEIHALETRLVALPEAQPGLRFNDGRCDRQGRYWSGTMWMDMAAARNIGNLYRYTSHDGLSAPVIAGLLTQNGLAWSPDGRTMYLSDSHPQSQLVWAFDYDTDSGTPSNRRLFADMKELPGRPDGAAVDTDGCYWICANDGSAILRFTPQGIVDRQIALPMKKPAMCSFGGPNYEWMLVTSINPTPGQNDEWAGKTILLKLGAQGIAETGFQF</sequence>
<evidence type="ECO:0000313" key="3">
    <source>
        <dbReference type="EMBL" id="MBC3812291.1"/>
    </source>
</evidence>